<evidence type="ECO:0000256" key="1">
    <source>
        <dbReference type="ARBA" id="ARBA00004436"/>
    </source>
</evidence>
<dbReference type="Pfam" id="PF20180">
    <property type="entry name" value="UQCC2_CBP6"/>
    <property type="match status" value="1"/>
</dbReference>
<sequence length="123" mass="14501">MAHAAGCFKRILQILEKWPVDKTKAGGRDYREFLEQYVNQAYKENKFESNAKYWDQQYLAIQKIVNNVNKNQYKRAYTSTSTGLTSEQCHIALSSEFLEELKQEEEPVYKKLFTSIFSKEKTK</sequence>
<evidence type="ECO:0000256" key="6">
    <source>
        <dbReference type="ARBA" id="ARBA00032983"/>
    </source>
</evidence>
<evidence type="ECO:0000256" key="2">
    <source>
        <dbReference type="ARBA" id="ARBA00022946"/>
    </source>
</evidence>
<evidence type="ECO:0000313" key="7">
    <source>
        <dbReference type="EMBL" id="KAF7274106.1"/>
    </source>
</evidence>
<keyword evidence="3" id="KW-0496">Mitochondrion</keyword>
<evidence type="ECO:0000256" key="5">
    <source>
        <dbReference type="ARBA" id="ARBA00031206"/>
    </source>
</evidence>
<name>A0A834M6U5_RHYFE</name>
<dbReference type="AlphaFoldDB" id="A0A834M6U5"/>
<evidence type="ECO:0000313" key="8">
    <source>
        <dbReference type="Proteomes" id="UP000625711"/>
    </source>
</evidence>
<keyword evidence="4" id="KW-1135">Mitochondrion nucleoid</keyword>
<dbReference type="Proteomes" id="UP000625711">
    <property type="component" value="Unassembled WGS sequence"/>
</dbReference>
<comment type="subcellular location">
    <subcellularLocation>
        <location evidence="1">Mitochondrion matrix</location>
        <location evidence="1">Mitochondrion nucleoid</location>
    </subcellularLocation>
</comment>
<dbReference type="EMBL" id="JAACXV010013081">
    <property type="protein sequence ID" value="KAF7274106.1"/>
    <property type="molecule type" value="Genomic_DNA"/>
</dbReference>
<dbReference type="PANTHER" id="PTHR34260:SF1">
    <property type="entry name" value="UBIQUINOL-CYTOCHROME-C REDUCTASE COMPLEX ASSEMBLY FACTOR 2"/>
    <property type="match status" value="1"/>
</dbReference>
<dbReference type="GO" id="GO:0042645">
    <property type="term" value="C:mitochondrial nucleoid"/>
    <property type="evidence" value="ECO:0007669"/>
    <property type="project" value="UniProtKB-SubCell"/>
</dbReference>
<comment type="caution">
    <text evidence="7">The sequence shown here is derived from an EMBL/GenBank/DDBJ whole genome shotgun (WGS) entry which is preliminary data.</text>
</comment>
<evidence type="ECO:0000256" key="4">
    <source>
        <dbReference type="ARBA" id="ARBA00023271"/>
    </source>
</evidence>
<organism evidence="7 8">
    <name type="scientific">Rhynchophorus ferrugineus</name>
    <name type="common">Red palm weevil</name>
    <name type="synonym">Curculio ferrugineus</name>
    <dbReference type="NCBI Taxonomy" id="354439"/>
    <lineage>
        <taxon>Eukaryota</taxon>
        <taxon>Metazoa</taxon>
        <taxon>Ecdysozoa</taxon>
        <taxon>Arthropoda</taxon>
        <taxon>Hexapoda</taxon>
        <taxon>Insecta</taxon>
        <taxon>Pterygota</taxon>
        <taxon>Neoptera</taxon>
        <taxon>Endopterygota</taxon>
        <taxon>Coleoptera</taxon>
        <taxon>Polyphaga</taxon>
        <taxon>Cucujiformia</taxon>
        <taxon>Curculionidae</taxon>
        <taxon>Dryophthorinae</taxon>
        <taxon>Rhynchophorus</taxon>
    </lineage>
</organism>
<keyword evidence="8" id="KW-1185">Reference proteome</keyword>
<dbReference type="OrthoDB" id="16290at2759"/>
<dbReference type="PANTHER" id="PTHR34260">
    <property type="entry name" value="UBIQUINOL-CYTOCHROME-C REDUCTASE COMPLEX ASSEMBLY FACTOR 2"/>
    <property type="match status" value="1"/>
</dbReference>
<protein>
    <recommendedName>
        <fullName evidence="6">Mitochondrial nucleoid factor 1</fullName>
    </recommendedName>
    <alternativeName>
        <fullName evidence="5">Mitochondrial protein M19</fullName>
    </alternativeName>
</protein>
<accession>A0A834M6U5</accession>
<proteinExistence type="predicted"/>
<evidence type="ECO:0000256" key="3">
    <source>
        <dbReference type="ARBA" id="ARBA00023128"/>
    </source>
</evidence>
<dbReference type="GO" id="GO:0034551">
    <property type="term" value="P:mitochondrial respiratory chain complex III assembly"/>
    <property type="evidence" value="ECO:0007669"/>
    <property type="project" value="TreeGrafter"/>
</dbReference>
<keyword evidence="2" id="KW-0809">Transit peptide</keyword>
<reference evidence="7" key="1">
    <citation type="submission" date="2020-08" db="EMBL/GenBank/DDBJ databases">
        <title>Genome sequencing and assembly of the red palm weevil Rhynchophorus ferrugineus.</title>
        <authorList>
            <person name="Dias G.B."/>
            <person name="Bergman C.M."/>
            <person name="Manee M."/>
        </authorList>
    </citation>
    <scope>NUCLEOTIDE SEQUENCE</scope>
    <source>
        <strain evidence="7">AA-2017</strain>
        <tissue evidence="7">Whole larva</tissue>
    </source>
</reference>
<dbReference type="InterPro" id="IPR037698">
    <property type="entry name" value="UQCC2"/>
</dbReference>
<gene>
    <name evidence="7" type="ORF">GWI33_013223</name>
</gene>